<evidence type="ECO:0000256" key="4">
    <source>
        <dbReference type="SAM" id="SignalP"/>
    </source>
</evidence>
<dbReference type="PROSITE" id="PS50005">
    <property type="entry name" value="TPR"/>
    <property type="match status" value="2"/>
</dbReference>
<evidence type="ECO:0000256" key="1">
    <source>
        <dbReference type="ARBA" id="ARBA00022737"/>
    </source>
</evidence>
<feature type="signal peptide" evidence="4">
    <location>
        <begin position="1"/>
        <end position="34"/>
    </location>
</feature>
<dbReference type="KEGG" id="cbae:COR50_12820"/>
<gene>
    <name evidence="5" type="ORF">COR50_12820</name>
</gene>
<dbReference type="InterPro" id="IPR011990">
    <property type="entry name" value="TPR-like_helical_dom_sf"/>
</dbReference>
<dbReference type="OrthoDB" id="9814448at2"/>
<dbReference type="Pfam" id="PF14559">
    <property type="entry name" value="TPR_19"/>
    <property type="match status" value="1"/>
</dbReference>
<feature type="repeat" description="TPR" evidence="3">
    <location>
        <begin position="672"/>
        <end position="705"/>
    </location>
</feature>
<dbReference type="EMBL" id="CP023777">
    <property type="protein sequence ID" value="ATL47978.1"/>
    <property type="molecule type" value="Genomic_DNA"/>
</dbReference>
<dbReference type="PANTHER" id="PTHR45586">
    <property type="entry name" value="TPR REPEAT-CONTAINING PROTEIN PA4667"/>
    <property type="match status" value="1"/>
</dbReference>
<feature type="chain" id="PRO_5013398844" evidence="4">
    <location>
        <begin position="35"/>
        <end position="1025"/>
    </location>
</feature>
<keyword evidence="4" id="KW-0732">Signal</keyword>
<dbReference type="Gene3D" id="1.25.40.10">
    <property type="entry name" value="Tetratricopeptide repeat domain"/>
    <property type="match status" value="8"/>
</dbReference>
<proteinExistence type="predicted"/>
<evidence type="ECO:0000256" key="2">
    <source>
        <dbReference type="ARBA" id="ARBA00022803"/>
    </source>
</evidence>
<protein>
    <submittedName>
        <fullName evidence="5">Uncharacterized protein</fullName>
    </submittedName>
</protein>
<organism evidence="5 6">
    <name type="scientific">Chitinophaga caeni</name>
    <dbReference type="NCBI Taxonomy" id="2029983"/>
    <lineage>
        <taxon>Bacteria</taxon>
        <taxon>Pseudomonadati</taxon>
        <taxon>Bacteroidota</taxon>
        <taxon>Chitinophagia</taxon>
        <taxon>Chitinophagales</taxon>
        <taxon>Chitinophagaceae</taxon>
        <taxon>Chitinophaga</taxon>
    </lineage>
</organism>
<evidence type="ECO:0000313" key="6">
    <source>
        <dbReference type="Proteomes" id="UP000220133"/>
    </source>
</evidence>
<dbReference type="SUPFAM" id="SSF48452">
    <property type="entry name" value="TPR-like"/>
    <property type="match status" value="8"/>
</dbReference>
<feature type="repeat" description="TPR" evidence="3">
    <location>
        <begin position="635"/>
        <end position="668"/>
    </location>
</feature>
<dbReference type="Proteomes" id="UP000220133">
    <property type="component" value="Chromosome"/>
</dbReference>
<dbReference type="PANTHER" id="PTHR45586:SF1">
    <property type="entry name" value="LIPOPOLYSACCHARIDE ASSEMBLY PROTEIN B"/>
    <property type="match status" value="1"/>
</dbReference>
<dbReference type="InterPro" id="IPR051012">
    <property type="entry name" value="CellSynth/LPSAsmb/PSIAsmb"/>
</dbReference>
<keyword evidence="1" id="KW-0677">Repeat</keyword>
<sequence length="1025" mass="116934">MKQFITRIFISQRVTCWAIAVSGASVLVPSMTHAQQTKIYTDEDKTFKDAQLLYKEGKYAVALQMFRQVIDEVGYFKETNRSLVNADAHYYYAVCALKLGQPNAEQVALDYVKMFNNTPREQLLSYELGKYYFHKNQFKEAIPYYENASIDNLSNDEIADAKFELAYCYFNVKDFKKAQPLFASIKEIQNKYYIPANYYYGFIAYYNKQYAEALRSFQRVEKEPKYATIVPYYIAEIYYFQKQHDKLLAYAQPYIDKGNLYYDAEMRKLVGQAYFEKGEYKKALPYLEEFNKNADQVSREDVYELSFSHYQNGNYLKAIDGFKQLSSEQDSLGQNSMYLLGDCYLKTNQKANARNAFAFCSRNSSNPVQQEISRFNYGKLSYELGYADIALAELTGFLKSYPGSKYNKEAREIIVGLFMNTNNYRDALATIEQIGEKSPTIQKAHQRVAYGRATELINDGNLAEANRLLDEALSYNFDPEIKSLAQFWKAEIALRQNKSEQAIPYLKSYLSSTFPPTSGEANAQNASYNLGYSLLKAEKYSEALPYFETAQQAKGPNASRIASDAALRSADCYYMVKDYGRASAIYDRIIANNDQGADYATYQKSVIAGLQGRNNEKLSLLKQLNSKFPNSPFNNDAEFDIGNTYLSNRQYNEAIPYFKNILDKQPNGANAPKALLKLGLAYYNAGNQRTAISYYKQVAEKFPNTSEANEAVESLRSIYLSEGKTDELTAFMKSIGRTLSTSAEDSLTYTAAENKFMQNDYTAAANAFNSYLQRYPDGQFALSANFYKAESYYNVKDYKNALSGYEYVLSQSASPFTERAALQAASLNYSQEKNYQKAYDYFLKLQEVATSKENSLAATRGLLRSSYQLEQWDNISQYAEMLLSSTNISTDDQIIGHFYLGKAQQQKSAYDEAIREYKTVIGLTKSEIGAEARYNVAYCYFLKNELSTAEKSAFDVIKNTPSYEFWIAKTYILLGDIFTKQKDYFNAKATFQSVAENCPIEALKNEAKEKLEKVTADEKANSKIK</sequence>
<accession>A0A291QVJ6</accession>
<keyword evidence="6" id="KW-1185">Reference proteome</keyword>
<evidence type="ECO:0000256" key="3">
    <source>
        <dbReference type="PROSITE-ProRule" id="PRU00339"/>
    </source>
</evidence>
<dbReference type="Pfam" id="PF13432">
    <property type="entry name" value="TPR_16"/>
    <property type="match status" value="4"/>
</dbReference>
<dbReference type="Pfam" id="PF13174">
    <property type="entry name" value="TPR_6"/>
    <property type="match status" value="2"/>
</dbReference>
<name>A0A291QVJ6_9BACT</name>
<keyword evidence="2 3" id="KW-0802">TPR repeat</keyword>
<evidence type="ECO:0000313" key="5">
    <source>
        <dbReference type="EMBL" id="ATL47978.1"/>
    </source>
</evidence>
<dbReference type="InterPro" id="IPR019734">
    <property type="entry name" value="TPR_rpt"/>
</dbReference>
<dbReference type="RefSeq" id="WP_098194355.1">
    <property type="nucleotide sequence ID" value="NZ_CP023777.1"/>
</dbReference>
<reference evidence="5 6" key="1">
    <citation type="submission" date="2017-10" db="EMBL/GenBank/DDBJ databases">
        <title>Paenichitinophaga pekingensis gen. nov., sp. nov., isolated from activated sludge.</title>
        <authorList>
            <person name="Jin D."/>
            <person name="Kong X."/>
            <person name="Deng Y."/>
            <person name="Bai Z."/>
        </authorList>
    </citation>
    <scope>NUCLEOTIDE SEQUENCE [LARGE SCALE GENOMIC DNA]</scope>
    <source>
        <strain evidence="5 6">13</strain>
    </source>
</reference>
<dbReference type="AlphaFoldDB" id="A0A291QVJ6"/>
<dbReference type="SMART" id="SM00028">
    <property type="entry name" value="TPR"/>
    <property type="match status" value="11"/>
</dbReference>